<keyword evidence="1" id="KW-0812">Transmembrane</keyword>
<protein>
    <submittedName>
        <fullName evidence="2">Uncharacterized protein</fullName>
    </submittedName>
</protein>
<name>A0A9P3L7P1_9APHY</name>
<comment type="caution">
    <text evidence="2">The sequence shown here is derived from an EMBL/GenBank/DDBJ whole genome shotgun (WGS) entry which is preliminary data.</text>
</comment>
<dbReference type="EMBL" id="BPQB01000001">
    <property type="protein sequence ID" value="GJE84669.1"/>
    <property type="molecule type" value="Genomic_DNA"/>
</dbReference>
<proteinExistence type="predicted"/>
<dbReference type="OrthoDB" id="3356019at2759"/>
<keyword evidence="1" id="KW-0472">Membrane</keyword>
<sequence>MDRRRHHAESVQRAYDVQVRAGLEGAAKFTALGLGLAVLGHNTWPFFRRQTLAIKGFLVTGFGIFGLVTYAERALQKLEASERLREGALRKQARIELSQQGLVPTETAIAQWKDARARRLAEEAAQTQDAAAS</sequence>
<dbReference type="Proteomes" id="UP000703269">
    <property type="component" value="Unassembled WGS sequence"/>
</dbReference>
<feature type="transmembrane region" description="Helical" evidence="1">
    <location>
        <begin position="52"/>
        <end position="71"/>
    </location>
</feature>
<evidence type="ECO:0000313" key="3">
    <source>
        <dbReference type="Proteomes" id="UP000703269"/>
    </source>
</evidence>
<organism evidence="2 3">
    <name type="scientific">Phanerochaete sordida</name>
    <dbReference type="NCBI Taxonomy" id="48140"/>
    <lineage>
        <taxon>Eukaryota</taxon>
        <taxon>Fungi</taxon>
        <taxon>Dikarya</taxon>
        <taxon>Basidiomycota</taxon>
        <taxon>Agaricomycotina</taxon>
        <taxon>Agaricomycetes</taxon>
        <taxon>Polyporales</taxon>
        <taxon>Phanerochaetaceae</taxon>
        <taxon>Phanerochaete</taxon>
    </lineage>
</organism>
<dbReference type="AlphaFoldDB" id="A0A9P3L7P1"/>
<evidence type="ECO:0000256" key="1">
    <source>
        <dbReference type="SAM" id="Phobius"/>
    </source>
</evidence>
<reference evidence="2 3" key="1">
    <citation type="submission" date="2021-08" db="EMBL/GenBank/DDBJ databases">
        <title>Draft Genome Sequence of Phanerochaete sordida strain YK-624.</title>
        <authorList>
            <person name="Mori T."/>
            <person name="Dohra H."/>
            <person name="Suzuki T."/>
            <person name="Kawagishi H."/>
            <person name="Hirai H."/>
        </authorList>
    </citation>
    <scope>NUCLEOTIDE SEQUENCE [LARGE SCALE GENOMIC DNA]</scope>
    <source>
        <strain evidence="2 3">YK-624</strain>
    </source>
</reference>
<keyword evidence="1" id="KW-1133">Transmembrane helix</keyword>
<gene>
    <name evidence="2" type="ORF">PsYK624_007450</name>
</gene>
<evidence type="ECO:0000313" key="2">
    <source>
        <dbReference type="EMBL" id="GJE84669.1"/>
    </source>
</evidence>
<keyword evidence="3" id="KW-1185">Reference proteome</keyword>
<accession>A0A9P3L7P1</accession>